<dbReference type="RefSeq" id="WP_209558075.1">
    <property type="nucleotide sequence ID" value="NZ_JAEDXU010000007.1"/>
</dbReference>
<name>A0ABS4CNG5_9ENTE</name>
<comment type="caution">
    <text evidence="1">The sequence shown here is derived from an EMBL/GenBank/DDBJ whole genome shotgun (WGS) entry which is preliminary data.</text>
</comment>
<organism evidence="1 2">
    <name type="scientific">Enterococcus larvae</name>
    <dbReference type="NCBI Taxonomy" id="2794352"/>
    <lineage>
        <taxon>Bacteria</taxon>
        <taxon>Bacillati</taxon>
        <taxon>Bacillota</taxon>
        <taxon>Bacilli</taxon>
        <taxon>Lactobacillales</taxon>
        <taxon>Enterococcaceae</taxon>
        <taxon>Enterococcus</taxon>
    </lineage>
</organism>
<gene>
    <name evidence="1" type="ORF">I6N96_13480</name>
</gene>
<keyword evidence="2" id="KW-1185">Reference proteome</keyword>
<evidence type="ECO:0000313" key="2">
    <source>
        <dbReference type="Proteomes" id="UP000673375"/>
    </source>
</evidence>
<sequence length="93" mass="10573">MQDWNDIGSELTKQLFEENPNQELEVLRAAKTMGGIWQQIAALTESTKASSALLKQLQVEQAAIDQSRKIQQKRHKKKIAKASNLTILRRESL</sequence>
<dbReference type="EMBL" id="JAEDXU010000007">
    <property type="protein sequence ID" value="MBP1047289.1"/>
    <property type="molecule type" value="Genomic_DNA"/>
</dbReference>
<evidence type="ECO:0000313" key="1">
    <source>
        <dbReference type="EMBL" id="MBP1047289.1"/>
    </source>
</evidence>
<reference evidence="1 2" key="1">
    <citation type="submission" date="2020-12" db="EMBL/GenBank/DDBJ databases">
        <title>Vagococcus allomyrinae sp. nov. and Enterococcus lavae sp. nov., isolated from the larvae of Allomyrina dichotoma.</title>
        <authorList>
            <person name="Lee S.D."/>
        </authorList>
    </citation>
    <scope>NUCLEOTIDE SEQUENCE [LARGE SCALE GENOMIC DNA]</scope>
    <source>
        <strain evidence="1 2">BWM-S5</strain>
    </source>
</reference>
<dbReference type="Proteomes" id="UP000673375">
    <property type="component" value="Unassembled WGS sequence"/>
</dbReference>
<protein>
    <submittedName>
        <fullName evidence="1">Uncharacterized protein</fullName>
    </submittedName>
</protein>
<accession>A0ABS4CNG5</accession>
<proteinExistence type="predicted"/>